<evidence type="ECO:0000313" key="3">
    <source>
        <dbReference type="EMBL" id="KAF4301174.1"/>
    </source>
</evidence>
<dbReference type="Proteomes" id="UP000572817">
    <property type="component" value="Unassembled WGS sequence"/>
</dbReference>
<protein>
    <recommendedName>
        <fullName evidence="5">Mg2+ transporter zinc transport protein</fullName>
    </recommendedName>
</protein>
<evidence type="ECO:0000256" key="2">
    <source>
        <dbReference type="SAM" id="Phobius"/>
    </source>
</evidence>
<organism evidence="3 4">
    <name type="scientific">Botryosphaeria dothidea</name>
    <dbReference type="NCBI Taxonomy" id="55169"/>
    <lineage>
        <taxon>Eukaryota</taxon>
        <taxon>Fungi</taxon>
        <taxon>Dikarya</taxon>
        <taxon>Ascomycota</taxon>
        <taxon>Pezizomycotina</taxon>
        <taxon>Dothideomycetes</taxon>
        <taxon>Dothideomycetes incertae sedis</taxon>
        <taxon>Botryosphaeriales</taxon>
        <taxon>Botryosphaeriaceae</taxon>
        <taxon>Botryosphaeria</taxon>
    </lineage>
</organism>
<proteinExistence type="predicted"/>
<feature type="region of interest" description="Disordered" evidence="1">
    <location>
        <begin position="438"/>
        <end position="457"/>
    </location>
</feature>
<dbReference type="OrthoDB" id="5361176at2759"/>
<feature type="compositionally biased region" description="Low complexity" evidence="1">
    <location>
        <begin position="520"/>
        <end position="547"/>
    </location>
</feature>
<keyword evidence="4" id="KW-1185">Reference proteome</keyword>
<gene>
    <name evidence="3" type="ORF">GTA08_BOTSDO10888</name>
</gene>
<feature type="region of interest" description="Disordered" evidence="1">
    <location>
        <begin position="488"/>
        <end position="547"/>
    </location>
</feature>
<comment type="caution">
    <text evidence="3">The sequence shown here is derived from an EMBL/GenBank/DDBJ whole genome shotgun (WGS) entry which is preliminary data.</text>
</comment>
<name>A0A8H4IJ23_9PEZI</name>
<keyword evidence="2" id="KW-1133">Transmembrane helix</keyword>
<evidence type="ECO:0008006" key="5">
    <source>
        <dbReference type="Google" id="ProtNLM"/>
    </source>
</evidence>
<feature type="region of interest" description="Disordered" evidence="1">
    <location>
        <begin position="252"/>
        <end position="278"/>
    </location>
</feature>
<evidence type="ECO:0000256" key="1">
    <source>
        <dbReference type="SAM" id="MobiDB-lite"/>
    </source>
</evidence>
<keyword evidence="2" id="KW-0812">Transmembrane</keyword>
<dbReference type="EMBL" id="WWBZ02000082">
    <property type="protein sequence ID" value="KAF4301174.1"/>
    <property type="molecule type" value="Genomic_DNA"/>
</dbReference>
<evidence type="ECO:0000313" key="4">
    <source>
        <dbReference type="Proteomes" id="UP000572817"/>
    </source>
</evidence>
<feature type="transmembrane region" description="Helical" evidence="2">
    <location>
        <begin position="696"/>
        <end position="714"/>
    </location>
</feature>
<sequence>MSADENEGEESGKVPCLPITFDEPPVETDPEFLFVLGGPTGVQIGTFDNDLYLPVPADLDKKTQNRMTFASFGDEGTTASVNKFTTESPLARQRMANGNSYSKMVALSRTPQENRFLLHARDTALFYDMDPQMAVFAIPDQLEPENPWLATIYAQPYHESDDTAWTKPLQFGLSVLMASKGFRLNNRSAREALYHCREVLFQKSSKNGLFPGLLEQNQDLLSIPEWFAQKPYWRASFELPYILFHCRTQRRSHPKLPTASKPTRTRPNKSNHPQLPFPPLFPHLVDQSSILELQEEWLYNYPEFLDFTPPPMPGPRAPRRGGRQARSVVLDVPSAKHATRSAARSSSVYDQAWNSQAAGGIRAACGGARTAAAAKKRPVWLCVAADEETRNLCVRASCLSEAANFFSDDDDDDDDIAVALNKWETEFHLSFYQLRAERSGDTQAGGPPPPSSSSAGFAQRIGRESVGFRFDGDFFDRYWTCHFAQAHSRGEGEGDDDEADGMEAAAHPRRRGRPGDLLVGRGAQPVAAAQGARADPAAQQQQQEVGDSNPLADALALCRINSVAYFSVNEEWQEFEQVLQAVDEDLGESVERVEQWVGRERQQRREKPRWTRNDERKYWSTIAKLLVANERRIGELRRCQANVQSLRMSIQTRLQYMRDDLNAYFTYVTVVFLPLGFATGIFSMSEALGRTTLNSMVSTAAVALFITICAPIQARRLATVIINLWRRVFRQPILWVWGLFQPLWQSFVDLWTHLLSL</sequence>
<dbReference type="AlphaFoldDB" id="A0A8H4IJ23"/>
<accession>A0A8H4IJ23</accession>
<keyword evidence="2" id="KW-0472">Membrane</keyword>
<reference evidence="3" key="1">
    <citation type="submission" date="2020-04" db="EMBL/GenBank/DDBJ databases">
        <title>Genome Assembly and Annotation of Botryosphaeria dothidea sdau 11-99, a Latent Pathogen of Apple Fruit Ring Rot in China.</title>
        <authorList>
            <person name="Yu C."/>
            <person name="Diao Y."/>
            <person name="Lu Q."/>
            <person name="Zhao J."/>
            <person name="Cui S."/>
            <person name="Peng C."/>
            <person name="He B."/>
            <person name="Liu H."/>
        </authorList>
    </citation>
    <scope>NUCLEOTIDE SEQUENCE [LARGE SCALE GENOMIC DNA]</scope>
    <source>
        <strain evidence="3">Sdau11-99</strain>
    </source>
</reference>
<feature type="transmembrane region" description="Helical" evidence="2">
    <location>
        <begin position="664"/>
        <end position="684"/>
    </location>
</feature>